<dbReference type="InterPro" id="IPR027417">
    <property type="entry name" value="P-loop_NTPase"/>
</dbReference>
<dbReference type="PIRSF" id="PIRSF034888">
    <property type="entry name" value="P-loop_UCP034888"/>
    <property type="match status" value="1"/>
</dbReference>
<sequence length="337" mass="38107">MIQKVIINGLKNIKHEEMTLKPLTLLTGLNSTGKSSVLQAILLVNKATTKNGQIYLNHLLSSFSTLRNIYENAKEVFISLEINGNYIDYKLSEEIEEVKEKGEGYIGLEIEKNIYYLSANLVGAENLAKISSVIFCGINGDYLLGTFEKEKSKPLPEPLIKDESSFTLAAQLNYWQSYILGLKLELKTEKRNDQIVEVKYNSDNIPGILPTQLGAGVSYLTKVLILCLRAAPGDVVMIENPEIHLHPAAQSRLGEFFAFITNADIQLIIETHCDHLINKLQYLVFKKKFESDKAIIYYKKGIVDPFEKIQLNKYGRFEPEFPDGFFDATLAELIEME</sequence>
<name>A0A139L3D1_9BACE</name>
<dbReference type="PANTHER" id="PTHR43581">
    <property type="entry name" value="ATP/GTP PHOSPHATASE"/>
    <property type="match status" value="1"/>
</dbReference>
<dbReference type="PATRIC" id="fig|329854.7.peg.3350"/>
<dbReference type="SUPFAM" id="SSF52540">
    <property type="entry name" value="P-loop containing nucleoside triphosphate hydrolases"/>
    <property type="match status" value="1"/>
</dbReference>
<accession>A0A139L3D1</accession>
<dbReference type="RefSeq" id="WP_061437120.1">
    <property type="nucleotide sequence ID" value="NZ_KQ968722.1"/>
</dbReference>
<feature type="domain" description="ATPase AAA-type core" evidence="1">
    <location>
        <begin position="202"/>
        <end position="277"/>
    </location>
</feature>
<dbReference type="AlphaFoldDB" id="A0A139L3D1"/>
<proteinExistence type="predicted"/>
<evidence type="ECO:0000313" key="3">
    <source>
        <dbReference type="Proteomes" id="UP000070319"/>
    </source>
</evidence>
<gene>
    <name evidence="2" type="ORF">HMPREF2531_03282</name>
</gene>
<dbReference type="PANTHER" id="PTHR43581:SF2">
    <property type="entry name" value="EXCINUCLEASE ATPASE SUBUNIT"/>
    <property type="match status" value="1"/>
</dbReference>
<dbReference type="InterPro" id="IPR014592">
    <property type="entry name" value="P-loop_UCP034888"/>
</dbReference>
<dbReference type="EMBL" id="LTDF01000130">
    <property type="protein sequence ID" value="KXT45962.1"/>
    <property type="molecule type" value="Genomic_DNA"/>
</dbReference>
<organism evidence="2">
    <name type="scientific">Bacteroides intestinalis</name>
    <dbReference type="NCBI Taxonomy" id="329854"/>
    <lineage>
        <taxon>Bacteria</taxon>
        <taxon>Pseudomonadati</taxon>
        <taxon>Bacteroidota</taxon>
        <taxon>Bacteroidia</taxon>
        <taxon>Bacteroidales</taxon>
        <taxon>Bacteroidaceae</taxon>
        <taxon>Bacteroides</taxon>
    </lineage>
</organism>
<evidence type="ECO:0000313" key="2">
    <source>
        <dbReference type="EMBL" id="KXT45962.1"/>
    </source>
</evidence>
<reference evidence="2 3" key="1">
    <citation type="submission" date="2016-02" db="EMBL/GenBank/DDBJ databases">
        <authorList>
            <person name="Wen L."/>
            <person name="He K."/>
            <person name="Yang H."/>
        </authorList>
    </citation>
    <scope>NUCLEOTIDE SEQUENCE [LARGE SCALE GENOMIC DNA]</scope>
    <source>
        <strain evidence="2 3">KLE1704</strain>
    </source>
</reference>
<comment type="caution">
    <text evidence="2">The sequence shown here is derived from an EMBL/GenBank/DDBJ whole genome shotgun (WGS) entry which is preliminary data.</text>
</comment>
<dbReference type="GO" id="GO:0005524">
    <property type="term" value="F:ATP binding"/>
    <property type="evidence" value="ECO:0007669"/>
    <property type="project" value="InterPro"/>
</dbReference>
<dbReference type="Proteomes" id="UP000070319">
    <property type="component" value="Unassembled WGS sequence"/>
</dbReference>
<dbReference type="Pfam" id="PF13304">
    <property type="entry name" value="AAA_21"/>
    <property type="match status" value="1"/>
</dbReference>
<dbReference type="GO" id="GO:0016887">
    <property type="term" value="F:ATP hydrolysis activity"/>
    <property type="evidence" value="ECO:0007669"/>
    <property type="project" value="InterPro"/>
</dbReference>
<dbReference type="InterPro" id="IPR051396">
    <property type="entry name" value="Bact_Antivir_Def_Nuclease"/>
</dbReference>
<dbReference type="Gene3D" id="3.40.50.300">
    <property type="entry name" value="P-loop containing nucleotide triphosphate hydrolases"/>
    <property type="match status" value="1"/>
</dbReference>
<evidence type="ECO:0000259" key="1">
    <source>
        <dbReference type="Pfam" id="PF13304"/>
    </source>
</evidence>
<dbReference type="InterPro" id="IPR003959">
    <property type="entry name" value="ATPase_AAA_core"/>
</dbReference>
<protein>
    <recommendedName>
        <fullName evidence="1">ATPase AAA-type core domain-containing protein</fullName>
    </recommendedName>
</protein>